<dbReference type="EMBL" id="CACRUO010000031">
    <property type="protein sequence ID" value="VYU09296.1"/>
    <property type="molecule type" value="Genomic_DNA"/>
</dbReference>
<feature type="domain" description="PucR C-terminal helix-turn-helix" evidence="3">
    <location>
        <begin position="476"/>
        <end position="532"/>
    </location>
</feature>
<evidence type="ECO:0000313" key="5">
    <source>
        <dbReference type="EMBL" id="VYU09296.1"/>
    </source>
</evidence>
<accession>A0A6N3BX13</accession>
<dbReference type="Pfam" id="PF07905">
    <property type="entry name" value="PucR"/>
    <property type="match status" value="1"/>
</dbReference>
<organism evidence="5">
    <name type="scientific">Staphylococcus simulans</name>
    <dbReference type="NCBI Taxonomy" id="1286"/>
    <lineage>
        <taxon>Bacteria</taxon>
        <taxon>Bacillati</taxon>
        <taxon>Bacillota</taxon>
        <taxon>Bacilli</taxon>
        <taxon>Bacillales</taxon>
        <taxon>Staphylococcaceae</taxon>
        <taxon>Staphylococcus</taxon>
    </lineage>
</organism>
<sequence>MPTLQNILAAPSFAGLKLINENGDLKREVRHLDITENIDIKDYTAKESFILTTGLLFRDNQAGLKQMIKELNDIDTAGLGIKTSRYLKHINQEVIDYANELEFPLIEISEEWNLGEITRQISTYISDEQTAKLNYALNIQEELNDMLIKGFGVETMIERMSRILGVPVLLFNPFYMVDSQSWHYQQNNLLKQQHIRYFLEYLRSENANTITRNQTKFTNDVAIFKVQAYAYFPYYLMVSDINKLSYPFSLLTIEQIVSTLSFAIYKNKKIEEAEHSDINRFFESLITNRSDQSLSVHNHPILFEQYGIYPSDYYQVIICAIDPMDNLENSQYVEERYQFVYTWLIHKLTDLDSRISVYSMPSNRRFAILLQSKHEYYLNYLKHIQQEYHEFFDSSISFGIGNRVTEFSQLSTSFMEANEAYESGLDKARKAFMNFYQSKSMKELLQLLPPSKLKPFIQHTLGDLAYPKTKKDEELKDTLKMYMDYQCDITKTAKKMFIHRNTVKYRIKNCEEILGCTVEDPFNSLNIRLALYASEEILFDQ</sequence>
<dbReference type="InterPro" id="IPR025736">
    <property type="entry name" value="PucR_C-HTH_dom"/>
</dbReference>
<dbReference type="PANTHER" id="PTHR33744:SF1">
    <property type="entry name" value="DNA-BINDING TRANSCRIPTIONAL ACTIVATOR ADER"/>
    <property type="match status" value="1"/>
</dbReference>
<dbReference type="Gene3D" id="1.10.10.2840">
    <property type="entry name" value="PucR C-terminal helix-turn-helix domain"/>
    <property type="match status" value="1"/>
</dbReference>
<name>A0A6N3BX13_STASI</name>
<comment type="similarity">
    <text evidence="1">Belongs to the CdaR family.</text>
</comment>
<feature type="domain" description="Purine catabolism PurC-like" evidence="2">
    <location>
        <begin position="7"/>
        <end position="125"/>
    </location>
</feature>
<evidence type="ECO:0000259" key="3">
    <source>
        <dbReference type="Pfam" id="PF13556"/>
    </source>
</evidence>
<dbReference type="AlphaFoldDB" id="A0A6N3BX13"/>
<gene>
    <name evidence="5" type="primary">pucR</name>
    <name evidence="5" type="ORF">SSLFYP27_01403</name>
</gene>
<evidence type="ECO:0000256" key="1">
    <source>
        <dbReference type="ARBA" id="ARBA00006754"/>
    </source>
</evidence>
<dbReference type="InterPro" id="IPR042070">
    <property type="entry name" value="PucR_C-HTH_sf"/>
</dbReference>
<dbReference type="PANTHER" id="PTHR33744">
    <property type="entry name" value="CARBOHYDRATE DIACID REGULATOR"/>
    <property type="match status" value="1"/>
</dbReference>
<dbReference type="InterPro" id="IPR012914">
    <property type="entry name" value="PucR_dom"/>
</dbReference>
<dbReference type="Pfam" id="PF17853">
    <property type="entry name" value="GGDEF_2"/>
    <property type="match status" value="1"/>
</dbReference>
<proteinExistence type="inferred from homology"/>
<evidence type="ECO:0000259" key="2">
    <source>
        <dbReference type="Pfam" id="PF07905"/>
    </source>
</evidence>
<dbReference type="InterPro" id="IPR051448">
    <property type="entry name" value="CdaR-like_regulators"/>
</dbReference>
<dbReference type="Pfam" id="PF13556">
    <property type="entry name" value="HTH_30"/>
    <property type="match status" value="1"/>
</dbReference>
<evidence type="ECO:0000259" key="4">
    <source>
        <dbReference type="Pfam" id="PF17853"/>
    </source>
</evidence>
<reference evidence="5" key="1">
    <citation type="submission" date="2019-11" db="EMBL/GenBank/DDBJ databases">
        <authorList>
            <person name="Feng L."/>
        </authorList>
    </citation>
    <scope>NUCLEOTIDE SEQUENCE</scope>
    <source>
        <strain evidence="5">SsimulansLFYP27</strain>
    </source>
</reference>
<dbReference type="RefSeq" id="WP_070684320.1">
    <property type="nucleotide sequence ID" value="NZ_CACRUO010000031.1"/>
</dbReference>
<feature type="domain" description="CdaR GGDEF-like" evidence="4">
    <location>
        <begin position="304"/>
        <end position="421"/>
    </location>
</feature>
<dbReference type="InterPro" id="IPR041522">
    <property type="entry name" value="CdaR_GGDEF"/>
</dbReference>
<protein>
    <submittedName>
        <fullName evidence="5">Purine catabolism regulatory protein</fullName>
    </submittedName>
</protein>